<dbReference type="EMBL" id="JAMKFB020000007">
    <property type="protein sequence ID" value="KAL0188490.1"/>
    <property type="molecule type" value="Genomic_DNA"/>
</dbReference>
<gene>
    <name evidence="1" type="ORF">M9458_015589</name>
</gene>
<sequence length="105" mass="11780">MSVVMKSFEKLVLAYLKNITGPLLDPLQFAYRANRSVDGAVNVGLHFILQHLDIPGTYVRILFVDFSSALNTIIPTLLQTKLNQLSAPSSICQWITSFLTDRQQL</sequence>
<organism evidence="1 2">
    <name type="scientific">Cirrhinus mrigala</name>
    <name type="common">Mrigala</name>
    <dbReference type="NCBI Taxonomy" id="683832"/>
    <lineage>
        <taxon>Eukaryota</taxon>
        <taxon>Metazoa</taxon>
        <taxon>Chordata</taxon>
        <taxon>Craniata</taxon>
        <taxon>Vertebrata</taxon>
        <taxon>Euteleostomi</taxon>
        <taxon>Actinopterygii</taxon>
        <taxon>Neopterygii</taxon>
        <taxon>Teleostei</taxon>
        <taxon>Ostariophysi</taxon>
        <taxon>Cypriniformes</taxon>
        <taxon>Cyprinidae</taxon>
        <taxon>Labeoninae</taxon>
        <taxon>Labeonini</taxon>
        <taxon>Cirrhinus</taxon>
    </lineage>
</organism>
<proteinExistence type="predicted"/>
<name>A0ABD0QQJ9_CIRMR</name>
<keyword evidence="2" id="KW-1185">Reference proteome</keyword>
<dbReference type="AlphaFoldDB" id="A0ABD0QQJ9"/>
<dbReference type="Proteomes" id="UP001529510">
    <property type="component" value="Unassembled WGS sequence"/>
</dbReference>
<evidence type="ECO:0000313" key="1">
    <source>
        <dbReference type="EMBL" id="KAL0188490.1"/>
    </source>
</evidence>
<reference evidence="1 2" key="1">
    <citation type="submission" date="2024-05" db="EMBL/GenBank/DDBJ databases">
        <title>Genome sequencing and assembly of Indian major carp, Cirrhinus mrigala (Hamilton, 1822).</title>
        <authorList>
            <person name="Mohindra V."/>
            <person name="Chowdhury L.M."/>
            <person name="Lal K."/>
            <person name="Jena J.K."/>
        </authorList>
    </citation>
    <scope>NUCLEOTIDE SEQUENCE [LARGE SCALE GENOMIC DNA]</scope>
    <source>
        <strain evidence="1">CM1030</strain>
        <tissue evidence="1">Blood</tissue>
    </source>
</reference>
<evidence type="ECO:0008006" key="3">
    <source>
        <dbReference type="Google" id="ProtNLM"/>
    </source>
</evidence>
<evidence type="ECO:0000313" key="2">
    <source>
        <dbReference type="Proteomes" id="UP001529510"/>
    </source>
</evidence>
<comment type="caution">
    <text evidence="1">The sequence shown here is derived from an EMBL/GenBank/DDBJ whole genome shotgun (WGS) entry which is preliminary data.</text>
</comment>
<protein>
    <recommendedName>
        <fullName evidence="3">Reverse transcriptase</fullName>
    </recommendedName>
</protein>
<dbReference type="PANTHER" id="PTHR47510:SF3">
    <property type="entry name" value="ENDO_EXONUCLEASE_PHOSPHATASE DOMAIN-CONTAINING PROTEIN"/>
    <property type="match status" value="1"/>
</dbReference>
<feature type="non-terminal residue" evidence="1">
    <location>
        <position position="105"/>
    </location>
</feature>
<dbReference type="PANTHER" id="PTHR47510">
    <property type="entry name" value="REVERSE TRANSCRIPTASE DOMAIN-CONTAINING PROTEIN"/>
    <property type="match status" value="1"/>
</dbReference>
<accession>A0ABD0QQJ9</accession>